<feature type="compositionally biased region" description="Basic residues" evidence="1">
    <location>
        <begin position="36"/>
        <end position="51"/>
    </location>
</feature>
<evidence type="ECO:0000313" key="4">
    <source>
        <dbReference type="Proteomes" id="UP001303046"/>
    </source>
</evidence>
<feature type="region of interest" description="Disordered" evidence="1">
    <location>
        <begin position="118"/>
        <end position="172"/>
    </location>
</feature>
<accession>A0ABR1CU98</accession>
<feature type="compositionally biased region" description="Basic residues" evidence="1">
    <location>
        <begin position="130"/>
        <end position="143"/>
    </location>
</feature>
<dbReference type="Proteomes" id="UP001303046">
    <property type="component" value="Unassembled WGS sequence"/>
</dbReference>
<feature type="compositionally biased region" description="Basic and acidic residues" evidence="1">
    <location>
        <begin position="24"/>
        <end position="35"/>
    </location>
</feature>
<feature type="compositionally biased region" description="Polar residues" evidence="1">
    <location>
        <begin position="162"/>
        <end position="172"/>
    </location>
</feature>
<evidence type="ECO:0000256" key="2">
    <source>
        <dbReference type="SAM" id="SignalP"/>
    </source>
</evidence>
<feature type="chain" id="PRO_5045163498" evidence="2">
    <location>
        <begin position="19"/>
        <end position="284"/>
    </location>
</feature>
<keyword evidence="2" id="KW-0732">Signal</keyword>
<comment type="caution">
    <text evidence="3">The sequence shown here is derived from an EMBL/GenBank/DDBJ whole genome shotgun (WGS) entry which is preliminary data.</text>
</comment>
<keyword evidence="4" id="KW-1185">Reference proteome</keyword>
<feature type="signal peptide" evidence="2">
    <location>
        <begin position="1"/>
        <end position="18"/>
    </location>
</feature>
<feature type="compositionally biased region" description="Low complexity" evidence="1">
    <location>
        <begin position="144"/>
        <end position="160"/>
    </location>
</feature>
<evidence type="ECO:0000313" key="3">
    <source>
        <dbReference type="EMBL" id="KAK6740741.1"/>
    </source>
</evidence>
<reference evidence="3 4" key="1">
    <citation type="submission" date="2023-08" db="EMBL/GenBank/DDBJ databases">
        <title>A Necator americanus chromosomal reference genome.</title>
        <authorList>
            <person name="Ilik V."/>
            <person name="Petrzelkova K.J."/>
            <person name="Pardy F."/>
            <person name="Fuh T."/>
            <person name="Niatou-Singa F.S."/>
            <person name="Gouil Q."/>
            <person name="Baker L."/>
            <person name="Ritchie M.E."/>
            <person name="Jex A.R."/>
            <person name="Gazzola D."/>
            <person name="Li H."/>
            <person name="Toshio Fujiwara R."/>
            <person name="Zhan B."/>
            <person name="Aroian R.V."/>
            <person name="Pafco B."/>
            <person name="Schwarz E.M."/>
        </authorList>
    </citation>
    <scope>NUCLEOTIDE SEQUENCE [LARGE SCALE GENOMIC DNA]</scope>
    <source>
        <strain evidence="3 4">Aroian</strain>
        <tissue evidence="3">Whole animal</tissue>
    </source>
</reference>
<evidence type="ECO:0000256" key="1">
    <source>
        <dbReference type="SAM" id="MobiDB-lite"/>
    </source>
</evidence>
<name>A0ABR1CU98_NECAM</name>
<protein>
    <submittedName>
        <fullName evidence="3">Uncharacterized protein</fullName>
    </submittedName>
</protein>
<feature type="region of interest" description="Disordered" evidence="1">
    <location>
        <begin position="22"/>
        <end position="77"/>
    </location>
</feature>
<dbReference type="EMBL" id="JAVFWL010000003">
    <property type="protein sequence ID" value="KAK6740741.1"/>
    <property type="molecule type" value="Genomic_DNA"/>
</dbReference>
<organism evidence="3 4">
    <name type="scientific">Necator americanus</name>
    <name type="common">Human hookworm</name>
    <dbReference type="NCBI Taxonomy" id="51031"/>
    <lineage>
        <taxon>Eukaryota</taxon>
        <taxon>Metazoa</taxon>
        <taxon>Ecdysozoa</taxon>
        <taxon>Nematoda</taxon>
        <taxon>Chromadorea</taxon>
        <taxon>Rhabditida</taxon>
        <taxon>Rhabditina</taxon>
        <taxon>Rhabditomorpha</taxon>
        <taxon>Strongyloidea</taxon>
        <taxon>Ancylostomatidae</taxon>
        <taxon>Bunostominae</taxon>
        <taxon>Necator</taxon>
    </lineage>
</organism>
<sequence>MKSTFFFFVVFVAVVAIAKPNPRIHSDSSSEEGPKHKPHHNHHGHHHRRSSPHPPTTVVSPTAPEKSDETTPFADLTTTDEIVVTDVSTDVITSEQVTASDDSSVATLEPMDKRAFTIQSRQDSHASGDKHHRRHHRHHHRHSSPQPRTTAASSSSTEAPEGTTQVADDTSPVTEIVVTGAVTEEVTAEQTVAPSGISDETQSKYFLLTTNIMDIIIVAVLHQLRSPTKAPLLPLKETTRHDVTVAPTEAVMTSATSNNVTAEEHTTTSEYATSEAITVLEQLL</sequence>
<proteinExistence type="predicted"/>
<gene>
    <name evidence="3" type="primary">Necator_chrIII.g9674</name>
    <name evidence="3" type="ORF">RB195_008909</name>
</gene>